<dbReference type="GO" id="GO:0032259">
    <property type="term" value="P:methylation"/>
    <property type="evidence" value="ECO:0007669"/>
    <property type="project" value="UniProtKB-KW"/>
</dbReference>
<keyword evidence="1" id="KW-0489">Methyltransferase</keyword>
<dbReference type="AlphaFoldDB" id="A0A2P2CJ11"/>
<dbReference type="InterPro" id="IPR029063">
    <property type="entry name" value="SAM-dependent_MTases_sf"/>
</dbReference>
<dbReference type="GO" id="GO:0008168">
    <property type="term" value="F:methyltransferase activity"/>
    <property type="evidence" value="ECO:0007669"/>
    <property type="project" value="UniProtKB-KW"/>
</dbReference>
<organism evidence="1">
    <name type="scientific">metagenome</name>
    <dbReference type="NCBI Taxonomy" id="256318"/>
    <lineage>
        <taxon>unclassified sequences</taxon>
        <taxon>metagenomes</taxon>
    </lineage>
</organism>
<gene>
    <name evidence="1" type="primary">hemK</name>
    <name evidence="1" type="ORF">NOCA150284</name>
</gene>
<dbReference type="EC" id="2.1.1.-" evidence="1"/>
<dbReference type="EMBL" id="CZKB01000025">
    <property type="protein sequence ID" value="CUR61984.1"/>
    <property type="molecule type" value="Genomic_DNA"/>
</dbReference>
<dbReference type="Gene3D" id="3.40.50.150">
    <property type="entry name" value="Vaccinia Virus protein VP39"/>
    <property type="match status" value="1"/>
</dbReference>
<dbReference type="PANTHER" id="PTHR18895:SF74">
    <property type="entry name" value="MTRF1L RELEASE FACTOR GLUTAMINE METHYLTRANSFERASE"/>
    <property type="match status" value="1"/>
</dbReference>
<dbReference type="SUPFAM" id="SSF53335">
    <property type="entry name" value="S-adenosyl-L-methionine-dependent methyltransferases"/>
    <property type="match status" value="1"/>
</dbReference>
<proteinExistence type="predicted"/>
<reference evidence="1" key="1">
    <citation type="submission" date="2015-08" db="EMBL/GenBank/DDBJ databases">
        <authorList>
            <person name="Babu N.S."/>
            <person name="Beckwith C.J."/>
            <person name="Beseler K.G."/>
            <person name="Brison A."/>
            <person name="Carone J.V."/>
            <person name="Caskin T.P."/>
            <person name="Diamond M."/>
            <person name="Durham M.E."/>
            <person name="Foxe J.M."/>
            <person name="Go M."/>
            <person name="Henderson B.A."/>
            <person name="Jones I.B."/>
            <person name="McGettigan J.A."/>
            <person name="Micheletti S.J."/>
            <person name="Nasrallah M.E."/>
            <person name="Ortiz D."/>
            <person name="Piller C.R."/>
            <person name="Privatt S.R."/>
            <person name="Schneider S.L."/>
            <person name="Sharp S."/>
            <person name="Smith T.C."/>
            <person name="Stanton J.D."/>
            <person name="Ullery H.E."/>
            <person name="Wilson R.J."/>
            <person name="Serrano M.G."/>
            <person name="Buck G."/>
            <person name="Lee V."/>
            <person name="Wang Y."/>
            <person name="Carvalho R."/>
            <person name="Voegtly L."/>
            <person name="Shi R."/>
            <person name="Duckworth R."/>
            <person name="Johnson A."/>
            <person name="Loviza R."/>
            <person name="Walstead R."/>
            <person name="Shah Z."/>
            <person name="Kiflezghi M."/>
            <person name="Wade K."/>
            <person name="Ball S.L."/>
            <person name="Bradley K.W."/>
            <person name="Asai D.J."/>
            <person name="Bowman C.A."/>
            <person name="Russell D.A."/>
            <person name="Pope W.H."/>
            <person name="Jacobs-Sera D."/>
            <person name="Hendrix R.W."/>
            <person name="Hatfull G.F."/>
        </authorList>
    </citation>
    <scope>NUCLEOTIDE SEQUENCE</scope>
</reference>
<sequence>MTRPADAPSDDALVARLRAAGCVWAEDEAALLREGARSGAELDDLVARRVAGEPLELVLGWVRFLGRRLAVAPGVFVPRRRTELLARTALDHAAHRDRAVVVEMCCGVAPVAACFDGPRHEAVDVHAADLSQDALDCARHNAPTARLHLGDLYDALPAALAGRVDVLAANAPYVPTDRIASMPAEARDHEPRAALDGGAEGVDLHRRLAAEAVSWLAPGGVLLVETSPGQSPLTTAAMAAAGLVTEVLVDDEVGGCVAVGRLPGGDLSRGAAVRA</sequence>
<name>A0A2P2CJ11_9ZZZZ</name>
<dbReference type="PANTHER" id="PTHR18895">
    <property type="entry name" value="HEMK METHYLTRANSFERASE"/>
    <property type="match status" value="1"/>
</dbReference>
<accession>A0A2P2CJ11</accession>
<evidence type="ECO:0000313" key="1">
    <source>
        <dbReference type="EMBL" id="CUR61984.1"/>
    </source>
</evidence>
<protein>
    <submittedName>
        <fullName evidence="1">Methyltransferase HemK</fullName>
        <ecNumber evidence="1">2.1.1.-</ecNumber>
    </submittedName>
</protein>
<dbReference type="NCBIfam" id="TIGR03704">
    <property type="entry name" value="PrmC_rel_meth"/>
    <property type="match status" value="1"/>
</dbReference>
<keyword evidence="1" id="KW-0808">Transferase</keyword>
<dbReference type="InterPro" id="IPR022446">
    <property type="entry name" value="MeTrfrase_put"/>
</dbReference>
<dbReference type="InterPro" id="IPR050320">
    <property type="entry name" value="N5-glutamine_MTase"/>
</dbReference>